<dbReference type="PROSITE" id="PS50928">
    <property type="entry name" value="ABC_TM1"/>
    <property type="match status" value="1"/>
</dbReference>
<evidence type="ECO:0000256" key="7">
    <source>
        <dbReference type="ARBA" id="ARBA00023136"/>
    </source>
</evidence>
<keyword evidence="5 8" id="KW-0812">Transmembrane</keyword>
<feature type="transmembrane region" description="Helical" evidence="8">
    <location>
        <begin position="183"/>
        <end position="205"/>
    </location>
</feature>
<evidence type="ECO:0000256" key="1">
    <source>
        <dbReference type="ARBA" id="ARBA00004651"/>
    </source>
</evidence>
<dbReference type="GO" id="GO:0055085">
    <property type="term" value="P:transmembrane transport"/>
    <property type="evidence" value="ECO:0007669"/>
    <property type="project" value="InterPro"/>
</dbReference>
<evidence type="ECO:0000256" key="5">
    <source>
        <dbReference type="ARBA" id="ARBA00022692"/>
    </source>
</evidence>
<evidence type="ECO:0000313" key="11">
    <source>
        <dbReference type="Proteomes" id="UP001138751"/>
    </source>
</evidence>
<dbReference type="GO" id="GO:0005886">
    <property type="term" value="C:plasma membrane"/>
    <property type="evidence" value="ECO:0007669"/>
    <property type="project" value="UniProtKB-SubCell"/>
</dbReference>
<feature type="domain" description="ABC transmembrane type-1" evidence="9">
    <location>
        <begin position="179"/>
        <end position="385"/>
    </location>
</feature>
<protein>
    <submittedName>
        <fullName evidence="10">ABC transporter permease</fullName>
    </submittedName>
</protein>
<keyword evidence="11" id="KW-1185">Reference proteome</keyword>
<evidence type="ECO:0000313" key="10">
    <source>
        <dbReference type="EMBL" id="MBR0672485.1"/>
    </source>
</evidence>
<keyword evidence="7 8" id="KW-0472">Membrane</keyword>
<evidence type="ECO:0000256" key="2">
    <source>
        <dbReference type="ARBA" id="ARBA00007069"/>
    </source>
</evidence>
<evidence type="ECO:0000256" key="3">
    <source>
        <dbReference type="ARBA" id="ARBA00022448"/>
    </source>
</evidence>
<gene>
    <name evidence="10" type="ORF">GXW76_15000</name>
</gene>
<dbReference type="RefSeq" id="WP_211862904.1">
    <property type="nucleotide sequence ID" value="NZ_JAAEDM010000042.1"/>
</dbReference>
<dbReference type="InterPro" id="IPR000515">
    <property type="entry name" value="MetI-like"/>
</dbReference>
<reference evidence="10" key="2">
    <citation type="journal article" date="2021" name="Syst. Appl. Microbiol.">
        <title>Roseomonas hellenica sp. nov., isolated from roots of wild-growing Alkanna tinctoria.</title>
        <authorList>
            <person name="Rat A."/>
            <person name="Naranjo H.D."/>
            <person name="Lebbe L."/>
            <person name="Cnockaert M."/>
            <person name="Krigas N."/>
            <person name="Grigoriadou K."/>
            <person name="Maloupa E."/>
            <person name="Willems A."/>
        </authorList>
    </citation>
    <scope>NUCLEOTIDE SEQUENCE</scope>
    <source>
        <strain evidence="10">LMG 31231</strain>
    </source>
</reference>
<proteinExistence type="inferred from homology"/>
<dbReference type="AlphaFoldDB" id="A0A9X9WZA6"/>
<feature type="transmembrane region" description="Helical" evidence="8">
    <location>
        <begin position="265"/>
        <end position="287"/>
    </location>
</feature>
<comment type="subcellular location">
    <subcellularLocation>
        <location evidence="1">Cell membrane</location>
        <topology evidence="1">Multi-pass membrane protein</topology>
    </subcellularLocation>
</comment>
<evidence type="ECO:0000256" key="8">
    <source>
        <dbReference type="SAM" id="Phobius"/>
    </source>
</evidence>
<sequence>MRRRAGAALLIAPLLLFLLLTFVAPIGAFLWRAASDHEVGPVLPRTVAALATWDGTTVPGEDTFAALVADLREARARDRETGAGLIPRAAARLNSDRPGFRGLLPATARRAEAPFEGSARDALLAISEEWSQVETWGAIRRAGGPLSSFHLLTALDLRQDAAGGISAAPPDEAVFRAVLLRSLWISLLVTAVCLALGWPLAWLIATAGGRASTLLLGAVMLPFWISLVVRTAAWMVLLQREGVVNAALKGAGLIETPLPLMLNRFAVVLAMVHILLPFMVLPLVATFRALDPRLPRAAASLGAAPWRAFLRVTLPLCLPGVGAGCLLVFIQALGFYVTPALLGGPNDQMLAWFVGFYATRSVNWGLAAALSLVLLVAVGLCVAVYGRLAGFRRPGAA</sequence>
<feature type="transmembrane region" description="Helical" evidence="8">
    <location>
        <begin position="316"/>
        <end position="342"/>
    </location>
</feature>
<reference evidence="10" key="1">
    <citation type="submission" date="2020-01" db="EMBL/GenBank/DDBJ databases">
        <authorList>
            <person name="Rat A."/>
        </authorList>
    </citation>
    <scope>NUCLEOTIDE SEQUENCE</scope>
    <source>
        <strain evidence="10">LMG 31231</strain>
    </source>
</reference>
<feature type="transmembrane region" description="Helical" evidence="8">
    <location>
        <begin position="362"/>
        <end position="385"/>
    </location>
</feature>
<accession>A0A9X9WZA6</accession>
<evidence type="ECO:0000256" key="4">
    <source>
        <dbReference type="ARBA" id="ARBA00022475"/>
    </source>
</evidence>
<dbReference type="PANTHER" id="PTHR42929:SF5">
    <property type="entry name" value="ABC TRANSPORTER PERMEASE PROTEIN"/>
    <property type="match status" value="1"/>
</dbReference>
<organism evidence="10 11">
    <name type="scientific">Neoroseomonas soli</name>
    <dbReference type="NCBI Taxonomy" id="1081025"/>
    <lineage>
        <taxon>Bacteria</taxon>
        <taxon>Pseudomonadati</taxon>
        <taxon>Pseudomonadota</taxon>
        <taxon>Alphaproteobacteria</taxon>
        <taxon>Acetobacterales</taxon>
        <taxon>Acetobacteraceae</taxon>
        <taxon>Neoroseomonas</taxon>
    </lineage>
</organism>
<dbReference type="PANTHER" id="PTHR42929">
    <property type="entry name" value="INNER MEMBRANE ABC TRANSPORTER PERMEASE PROTEIN YDCU-RELATED-RELATED"/>
    <property type="match status" value="1"/>
</dbReference>
<evidence type="ECO:0000259" key="9">
    <source>
        <dbReference type="PROSITE" id="PS50928"/>
    </source>
</evidence>
<name>A0A9X9WZA6_9PROT</name>
<keyword evidence="4" id="KW-1003">Cell membrane</keyword>
<comment type="caution">
    <text evidence="10">The sequence shown here is derived from an EMBL/GenBank/DDBJ whole genome shotgun (WGS) entry which is preliminary data.</text>
</comment>
<evidence type="ECO:0000256" key="6">
    <source>
        <dbReference type="ARBA" id="ARBA00022989"/>
    </source>
</evidence>
<dbReference type="Proteomes" id="UP001138751">
    <property type="component" value="Unassembled WGS sequence"/>
</dbReference>
<dbReference type="InterPro" id="IPR035906">
    <property type="entry name" value="MetI-like_sf"/>
</dbReference>
<dbReference type="Gene3D" id="1.10.3720.10">
    <property type="entry name" value="MetI-like"/>
    <property type="match status" value="1"/>
</dbReference>
<dbReference type="SUPFAM" id="SSF161098">
    <property type="entry name" value="MetI-like"/>
    <property type="match status" value="1"/>
</dbReference>
<dbReference type="CDD" id="cd06261">
    <property type="entry name" value="TM_PBP2"/>
    <property type="match status" value="1"/>
</dbReference>
<comment type="similarity">
    <text evidence="2">Belongs to the binding-protein-dependent transport system permease family. CysTW subfamily.</text>
</comment>
<feature type="transmembrane region" description="Helical" evidence="8">
    <location>
        <begin position="214"/>
        <end position="237"/>
    </location>
</feature>
<dbReference type="EMBL" id="JAAEDM010000042">
    <property type="protein sequence ID" value="MBR0672485.1"/>
    <property type="molecule type" value="Genomic_DNA"/>
</dbReference>
<keyword evidence="6 8" id="KW-1133">Transmembrane helix</keyword>
<keyword evidence="3" id="KW-0813">Transport</keyword>